<evidence type="ECO:0008006" key="3">
    <source>
        <dbReference type="Google" id="ProtNLM"/>
    </source>
</evidence>
<name>A0ABW4A5X3_9ACTN</name>
<accession>A0ABW4A5X3</accession>
<protein>
    <recommendedName>
        <fullName evidence="3">Oxidoreductase</fullName>
    </recommendedName>
</protein>
<proteinExistence type="predicted"/>
<evidence type="ECO:0000313" key="2">
    <source>
        <dbReference type="Proteomes" id="UP001597183"/>
    </source>
</evidence>
<sequence>MRDQVPDIARAHVYLCGPAEWTAAAQAAALAAGASAGNVHTEQFSW</sequence>
<keyword evidence="2" id="KW-1185">Reference proteome</keyword>
<dbReference type="EMBL" id="JBHTMK010000015">
    <property type="protein sequence ID" value="MFD1366086.1"/>
    <property type="molecule type" value="Genomic_DNA"/>
</dbReference>
<organism evidence="1 2">
    <name type="scientific">Actinoplanes sichuanensis</name>
    <dbReference type="NCBI Taxonomy" id="512349"/>
    <lineage>
        <taxon>Bacteria</taxon>
        <taxon>Bacillati</taxon>
        <taxon>Actinomycetota</taxon>
        <taxon>Actinomycetes</taxon>
        <taxon>Micromonosporales</taxon>
        <taxon>Micromonosporaceae</taxon>
        <taxon>Actinoplanes</taxon>
    </lineage>
</organism>
<reference evidence="2" key="1">
    <citation type="journal article" date="2019" name="Int. J. Syst. Evol. Microbiol.">
        <title>The Global Catalogue of Microorganisms (GCM) 10K type strain sequencing project: providing services to taxonomists for standard genome sequencing and annotation.</title>
        <authorList>
            <consortium name="The Broad Institute Genomics Platform"/>
            <consortium name="The Broad Institute Genome Sequencing Center for Infectious Disease"/>
            <person name="Wu L."/>
            <person name="Ma J."/>
        </authorList>
    </citation>
    <scope>NUCLEOTIDE SEQUENCE [LARGE SCALE GENOMIC DNA]</scope>
    <source>
        <strain evidence="2">CCM 7526</strain>
    </source>
</reference>
<gene>
    <name evidence="1" type="ORF">ACFQ5G_12100</name>
</gene>
<comment type="caution">
    <text evidence="1">The sequence shown here is derived from an EMBL/GenBank/DDBJ whole genome shotgun (WGS) entry which is preliminary data.</text>
</comment>
<dbReference type="RefSeq" id="WP_317794832.1">
    <property type="nucleotide sequence ID" value="NZ_AP028461.1"/>
</dbReference>
<dbReference type="InterPro" id="IPR039261">
    <property type="entry name" value="FNR_nucleotide-bd"/>
</dbReference>
<evidence type="ECO:0000313" key="1">
    <source>
        <dbReference type="EMBL" id="MFD1366086.1"/>
    </source>
</evidence>
<dbReference type="Proteomes" id="UP001597183">
    <property type="component" value="Unassembled WGS sequence"/>
</dbReference>
<dbReference type="Gene3D" id="3.40.50.80">
    <property type="entry name" value="Nucleotide-binding domain of ferredoxin-NADP reductase (FNR) module"/>
    <property type="match status" value="1"/>
</dbReference>
<dbReference type="SUPFAM" id="SSF52343">
    <property type="entry name" value="Ferredoxin reductase-like, C-terminal NADP-linked domain"/>
    <property type="match status" value="1"/>
</dbReference>